<keyword evidence="7 11" id="KW-0472">Membrane</keyword>
<dbReference type="GO" id="GO:0004932">
    <property type="term" value="F:mating-type factor pheromone receptor activity"/>
    <property type="evidence" value="ECO:0007669"/>
    <property type="project" value="InterPro"/>
</dbReference>
<dbReference type="OrthoDB" id="2874149at2759"/>
<feature type="transmembrane region" description="Helical" evidence="11">
    <location>
        <begin position="156"/>
        <end position="184"/>
    </location>
</feature>
<evidence type="ECO:0000256" key="9">
    <source>
        <dbReference type="ARBA" id="ARBA00023224"/>
    </source>
</evidence>
<feature type="transmembrane region" description="Helical" evidence="11">
    <location>
        <begin position="277"/>
        <end position="294"/>
    </location>
</feature>
<dbReference type="GO" id="GO:0005886">
    <property type="term" value="C:plasma membrane"/>
    <property type="evidence" value="ECO:0007669"/>
    <property type="project" value="TreeGrafter"/>
</dbReference>
<evidence type="ECO:0000256" key="7">
    <source>
        <dbReference type="ARBA" id="ARBA00023136"/>
    </source>
</evidence>
<dbReference type="PANTHER" id="PTHR28097">
    <property type="entry name" value="PHEROMONE A FACTOR RECEPTOR"/>
    <property type="match status" value="1"/>
</dbReference>
<accession>A0A4S8MJ64</accession>
<evidence type="ECO:0000256" key="2">
    <source>
        <dbReference type="ARBA" id="ARBA00011085"/>
    </source>
</evidence>
<feature type="transmembrane region" description="Helical" evidence="11">
    <location>
        <begin position="39"/>
        <end position="59"/>
    </location>
</feature>
<reference evidence="12 13" key="1">
    <citation type="journal article" date="2019" name="Nat. Ecol. Evol.">
        <title>Megaphylogeny resolves global patterns of mushroom evolution.</title>
        <authorList>
            <person name="Varga T."/>
            <person name="Krizsan K."/>
            <person name="Foldi C."/>
            <person name="Dima B."/>
            <person name="Sanchez-Garcia M."/>
            <person name="Sanchez-Ramirez S."/>
            <person name="Szollosi G.J."/>
            <person name="Szarkandi J.G."/>
            <person name="Papp V."/>
            <person name="Albert L."/>
            <person name="Andreopoulos W."/>
            <person name="Angelini C."/>
            <person name="Antonin V."/>
            <person name="Barry K.W."/>
            <person name="Bougher N.L."/>
            <person name="Buchanan P."/>
            <person name="Buyck B."/>
            <person name="Bense V."/>
            <person name="Catcheside P."/>
            <person name="Chovatia M."/>
            <person name="Cooper J."/>
            <person name="Damon W."/>
            <person name="Desjardin D."/>
            <person name="Finy P."/>
            <person name="Geml J."/>
            <person name="Haridas S."/>
            <person name="Hughes K."/>
            <person name="Justo A."/>
            <person name="Karasinski D."/>
            <person name="Kautmanova I."/>
            <person name="Kiss B."/>
            <person name="Kocsube S."/>
            <person name="Kotiranta H."/>
            <person name="LaButti K.M."/>
            <person name="Lechner B.E."/>
            <person name="Liimatainen K."/>
            <person name="Lipzen A."/>
            <person name="Lukacs Z."/>
            <person name="Mihaltcheva S."/>
            <person name="Morgado L.N."/>
            <person name="Niskanen T."/>
            <person name="Noordeloos M.E."/>
            <person name="Ohm R.A."/>
            <person name="Ortiz-Santana B."/>
            <person name="Ovrebo C."/>
            <person name="Racz N."/>
            <person name="Riley R."/>
            <person name="Savchenko A."/>
            <person name="Shiryaev A."/>
            <person name="Soop K."/>
            <person name="Spirin V."/>
            <person name="Szebenyi C."/>
            <person name="Tomsovsky M."/>
            <person name="Tulloss R.E."/>
            <person name="Uehling J."/>
            <person name="Grigoriev I.V."/>
            <person name="Vagvolgyi C."/>
            <person name="Papp T."/>
            <person name="Martin F.M."/>
            <person name="Miettinen O."/>
            <person name="Hibbett D.S."/>
            <person name="Nagy L.G."/>
        </authorList>
    </citation>
    <scope>NUCLEOTIDE SEQUENCE [LARGE SCALE GENOMIC DNA]</scope>
    <source>
        <strain evidence="12 13">CBS 962.96</strain>
    </source>
</reference>
<feature type="transmembrane region" description="Helical" evidence="11">
    <location>
        <begin position="79"/>
        <end position="98"/>
    </location>
</feature>
<protein>
    <submittedName>
        <fullName evidence="12">STE3-domain-containing protein</fullName>
    </submittedName>
</protein>
<comment type="subcellular location">
    <subcellularLocation>
        <location evidence="1">Membrane</location>
        <topology evidence="1">Multi-pass membrane protein</topology>
    </subcellularLocation>
</comment>
<evidence type="ECO:0000256" key="1">
    <source>
        <dbReference type="ARBA" id="ARBA00004141"/>
    </source>
</evidence>
<keyword evidence="3" id="KW-0589">Pheromone response</keyword>
<feature type="transmembrane region" description="Helical" evidence="11">
    <location>
        <begin position="6"/>
        <end position="27"/>
    </location>
</feature>
<feature type="region of interest" description="Disordered" evidence="10">
    <location>
        <begin position="525"/>
        <end position="558"/>
    </location>
</feature>
<dbReference type="Pfam" id="PF02076">
    <property type="entry name" value="STE3"/>
    <property type="match status" value="1"/>
</dbReference>
<evidence type="ECO:0000256" key="5">
    <source>
        <dbReference type="ARBA" id="ARBA00022989"/>
    </source>
</evidence>
<evidence type="ECO:0000313" key="12">
    <source>
        <dbReference type="EMBL" id="THV02817.1"/>
    </source>
</evidence>
<evidence type="ECO:0000256" key="4">
    <source>
        <dbReference type="ARBA" id="ARBA00022692"/>
    </source>
</evidence>
<dbReference type="CDD" id="cd14966">
    <property type="entry name" value="7tmD_STE3"/>
    <property type="match status" value="1"/>
</dbReference>
<comment type="similarity">
    <text evidence="2">Belongs to the G-protein coupled receptor 4 family.</text>
</comment>
<keyword evidence="6" id="KW-0297">G-protein coupled receptor</keyword>
<keyword evidence="9" id="KW-0807">Transducer</keyword>
<evidence type="ECO:0000256" key="8">
    <source>
        <dbReference type="ARBA" id="ARBA00023170"/>
    </source>
</evidence>
<feature type="transmembrane region" description="Helical" evidence="11">
    <location>
        <begin position="205"/>
        <end position="226"/>
    </location>
</feature>
<dbReference type="Proteomes" id="UP000297245">
    <property type="component" value="Unassembled WGS sequence"/>
</dbReference>
<gene>
    <name evidence="12" type="ORF">K435DRAFT_852461</name>
</gene>
<evidence type="ECO:0000256" key="3">
    <source>
        <dbReference type="ARBA" id="ARBA00022507"/>
    </source>
</evidence>
<keyword evidence="13" id="KW-1185">Reference proteome</keyword>
<feature type="compositionally biased region" description="Polar residues" evidence="10">
    <location>
        <begin position="530"/>
        <end position="540"/>
    </location>
</feature>
<organism evidence="12 13">
    <name type="scientific">Dendrothele bispora (strain CBS 962.96)</name>
    <dbReference type="NCBI Taxonomy" id="1314807"/>
    <lineage>
        <taxon>Eukaryota</taxon>
        <taxon>Fungi</taxon>
        <taxon>Dikarya</taxon>
        <taxon>Basidiomycota</taxon>
        <taxon>Agaricomycotina</taxon>
        <taxon>Agaricomycetes</taxon>
        <taxon>Agaricomycetidae</taxon>
        <taxon>Agaricales</taxon>
        <taxon>Agaricales incertae sedis</taxon>
        <taxon>Dendrothele</taxon>
    </lineage>
</organism>
<dbReference type="InterPro" id="IPR001499">
    <property type="entry name" value="GPCR_STE3"/>
</dbReference>
<feature type="region of interest" description="Disordered" evidence="10">
    <location>
        <begin position="343"/>
        <end position="371"/>
    </location>
</feature>
<dbReference type="PANTHER" id="PTHR28097:SF1">
    <property type="entry name" value="PHEROMONE A FACTOR RECEPTOR"/>
    <property type="match status" value="1"/>
</dbReference>
<keyword evidence="4 11" id="KW-0812">Transmembrane</keyword>
<sequence>MSSAVTDILFSALSFLTCGLLFITLLWHIKARNAGTCLFILWIGLACLVLAVDSIIWRTRRGSVETGPIFTWCDISTKFLVGVMAAIPAVSLCINLRLYFISTDKIDLLERKSMIITEYTLGLGFPIIEMILHYVVQGHRFDIYGAIGCRPFISNVLLAYILLFAPQLLLAVGSCVLLILTIIASREIYKKINLLHPGIHDDEGSPLMFLWFSTLGGLSAISSIAYDSYLMYVTLRTGDMKIWVPWNEMHNTSYVDVIPQSSWKSDPMLDIMVQVDRWIYVGLGLLFFAFFGFTREARRVYGRFFRCGAKQIEEEDELTDEELKRIMKSRNLIPLNGPQIISKPDEAFRPPRRTSLPPLDGRPGSFLHASPDETFNSVKEKVTKQSNLSGPPLMPNDTSPGFSSSNVIYSSDMSRFDKLYSSAVSSPTSPAPFASGYARSLMFPSPTSPPNLPLPPVPHHTLENYLGLPDRYSSSPSVDHSLDTMSTYSMSASSLPLISKVPSTAHIVYSPPLPDVIPPARLTTHRTPAVQRSRSLSTSARGHGPSLSVEGPTNAQYHRRSRSAYRGAVVGGTHYAQGYGPSDQSFLELRPSRNDPFSGPEHGIGMAM</sequence>
<dbReference type="GO" id="GO:0000750">
    <property type="term" value="P:pheromone-dependent signal transduction involved in conjugation with cellular fusion"/>
    <property type="evidence" value="ECO:0007669"/>
    <property type="project" value="TreeGrafter"/>
</dbReference>
<dbReference type="EMBL" id="ML179073">
    <property type="protein sequence ID" value="THV02817.1"/>
    <property type="molecule type" value="Genomic_DNA"/>
</dbReference>
<dbReference type="AlphaFoldDB" id="A0A4S8MJ64"/>
<evidence type="ECO:0000256" key="6">
    <source>
        <dbReference type="ARBA" id="ARBA00023040"/>
    </source>
</evidence>
<proteinExistence type="inferred from homology"/>
<keyword evidence="5 11" id="KW-1133">Transmembrane helix</keyword>
<keyword evidence="8" id="KW-0675">Receptor</keyword>
<dbReference type="PRINTS" id="PR00899">
    <property type="entry name" value="GPCRSTE3"/>
</dbReference>
<name>A0A4S8MJ64_DENBC</name>
<evidence type="ECO:0000256" key="11">
    <source>
        <dbReference type="SAM" id="Phobius"/>
    </source>
</evidence>
<evidence type="ECO:0000313" key="13">
    <source>
        <dbReference type="Proteomes" id="UP000297245"/>
    </source>
</evidence>
<evidence type="ECO:0000256" key="10">
    <source>
        <dbReference type="SAM" id="MobiDB-lite"/>
    </source>
</evidence>
<feature type="transmembrane region" description="Helical" evidence="11">
    <location>
        <begin position="119"/>
        <end position="136"/>
    </location>
</feature>